<dbReference type="PROSITE" id="PS50887">
    <property type="entry name" value="GGDEF"/>
    <property type="match status" value="1"/>
</dbReference>
<feature type="transmembrane region" description="Helical" evidence="1">
    <location>
        <begin position="142"/>
        <end position="159"/>
    </location>
</feature>
<feature type="transmembrane region" description="Helical" evidence="1">
    <location>
        <begin position="202"/>
        <end position="225"/>
    </location>
</feature>
<dbReference type="EMBL" id="CACRTO010000049">
    <property type="protein sequence ID" value="VYU67963.1"/>
    <property type="molecule type" value="Genomic_DNA"/>
</dbReference>
<dbReference type="GO" id="GO:0005886">
    <property type="term" value="C:plasma membrane"/>
    <property type="evidence" value="ECO:0007669"/>
    <property type="project" value="TreeGrafter"/>
</dbReference>
<dbReference type="CDD" id="cd01949">
    <property type="entry name" value="GGDEF"/>
    <property type="match status" value="1"/>
</dbReference>
<dbReference type="GO" id="GO:1902201">
    <property type="term" value="P:negative regulation of bacterial-type flagellum-dependent cell motility"/>
    <property type="evidence" value="ECO:0007669"/>
    <property type="project" value="TreeGrafter"/>
</dbReference>
<dbReference type="PANTHER" id="PTHR45138">
    <property type="entry name" value="REGULATORY COMPONENTS OF SENSORY TRANSDUCTION SYSTEM"/>
    <property type="match status" value="1"/>
</dbReference>
<dbReference type="NCBIfam" id="TIGR00254">
    <property type="entry name" value="GGDEF"/>
    <property type="match status" value="1"/>
</dbReference>
<dbReference type="Gene3D" id="3.30.70.270">
    <property type="match status" value="1"/>
</dbReference>
<dbReference type="GO" id="GO:0052621">
    <property type="term" value="F:diguanylate cyclase activity"/>
    <property type="evidence" value="ECO:0007669"/>
    <property type="project" value="UniProtKB-EC"/>
</dbReference>
<evidence type="ECO:0000259" key="2">
    <source>
        <dbReference type="PROSITE" id="PS50887"/>
    </source>
</evidence>
<dbReference type="SMART" id="SM00267">
    <property type="entry name" value="GGDEF"/>
    <property type="match status" value="1"/>
</dbReference>
<feature type="transmembrane region" description="Helical" evidence="1">
    <location>
        <begin position="6"/>
        <end position="24"/>
    </location>
</feature>
<reference evidence="3" key="1">
    <citation type="submission" date="2019-11" db="EMBL/GenBank/DDBJ databases">
        <authorList>
            <person name="Feng L."/>
        </authorList>
    </citation>
    <scope>NUCLEOTIDE SEQUENCE</scope>
    <source>
        <strain evidence="3">CTertiumLFYP3</strain>
    </source>
</reference>
<dbReference type="AlphaFoldDB" id="A0A6N3GVJ4"/>
<feature type="domain" description="GGDEF" evidence="2">
    <location>
        <begin position="252"/>
        <end position="380"/>
    </location>
</feature>
<sequence length="380" mass="43898">MEKFLYAEINTIGLAILATIYMKGRNITKSDLSQKMFNYLLYVTASLLVFDAAMRCLDGLVFEAANEILLYTTTIYYILTVAMVSVLLMYCDSKVYVSDGKQKLRFKIYMIPFYINAILSVISFTTEWIFRIDENNVYHRGELYWIHVLIIFIPLLYSIRMIIKGMKDCSEVKRNEFRYLILFLLSPVIGFIIQTFCYGLSIAHICCVISLLITFINIQSNLIIMDPLTQVNNRRAFIDYIKCKISKVPDECVLFLLMIDVDYFKKINDEFGHTVGDEALVLIVRGINLACTRNDFLSRIGGDEFAVVGQRRNEEEIKALILEIERKIEEVSIQENTEYKLSVSIGYSIYGRDGIIEISDFINVADKNMYEVKKAKKIKA</sequence>
<feature type="transmembrane region" description="Helical" evidence="1">
    <location>
        <begin position="179"/>
        <end position="196"/>
    </location>
</feature>
<feature type="transmembrane region" description="Helical" evidence="1">
    <location>
        <begin position="36"/>
        <end position="54"/>
    </location>
</feature>
<keyword evidence="1" id="KW-0812">Transmembrane</keyword>
<dbReference type="GO" id="GO:0043709">
    <property type="term" value="P:cell adhesion involved in single-species biofilm formation"/>
    <property type="evidence" value="ECO:0007669"/>
    <property type="project" value="TreeGrafter"/>
</dbReference>
<keyword evidence="1" id="KW-0472">Membrane</keyword>
<dbReference type="InterPro" id="IPR043128">
    <property type="entry name" value="Rev_trsase/Diguanyl_cyclase"/>
</dbReference>
<organism evidence="3">
    <name type="scientific">Clostridium tertium</name>
    <dbReference type="NCBI Taxonomy" id="1559"/>
    <lineage>
        <taxon>Bacteria</taxon>
        <taxon>Bacillati</taxon>
        <taxon>Bacillota</taxon>
        <taxon>Clostridia</taxon>
        <taxon>Eubacteriales</taxon>
        <taxon>Clostridiaceae</taxon>
        <taxon>Clostridium</taxon>
    </lineage>
</organism>
<dbReference type="RefSeq" id="WP_156627900.1">
    <property type="nucleotide sequence ID" value="NZ_CACRTO010000049.1"/>
</dbReference>
<keyword evidence="3" id="KW-0548">Nucleotidyltransferase</keyword>
<keyword evidence="1" id="KW-1133">Transmembrane helix</keyword>
<dbReference type="EC" id="2.7.7.65" evidence="3"/>
<dbReference type="InterPro" id="IPR029787">
    <property type="entry name" value="Nucleotide_cyclase"/>
</dbReference>
<dbReference type="PANTHER" id="PTHR45138:SF9">
    <property type="entry name" value="DIGUANYLATE CYCLASE DGCM-RELATED"/>
    <property type="match status" value="1"/>
</dbReference>
<evidence type="ECO:0000313" key="3">
    <source>
        <dbReference type="EMBL" id="VYU67963.1"/>
    </source>
</evidence>
<dbReference type="InterPro" id="IPR050469">
    <property type="entry name" value="Diguanylate_Cyclase"/>
</dbReference>
<gene>
    <name evidence="3" type="primary">ycdT_1</name>
    <name evidence="3" type="ORF">CTLFYP3_00111</name>
</gene>
<keyword evidence="3" id="KW-0808">Transferase</keyword>
<proteinExistence type="predicted"/>
<dbReference type="Pfam" id="PF00990">
    <property type="entry name" value="GGDEF"/>
    <property type="match status" value="1"/>
</dbReference>
<feature type="transmembrane region" description="Helical" evidence="1">
    <location>
        <begin position="111"/>
        <end position="130"/>
    </location>
</feature>
<protein>
    <submittedName>
        <fullName evidence="3">Putative diguanylate cyclase YcdT</fullName>
        <ecNumber evidence="3">2.7.7.65</ecNumber>
    </submittedName>
</protein>
<dbReference type="InterPro" id="IPR000160">
    <property type="entry name" value="GGDEF_dom"/>
</dbReference>
<evidence type="ECO:0000256" key="1">
    <source>
        <dbReference type="SAM" id="Phobius"/>
    </source>
</evidence>
<accession>A0A6N3GVJ4</accession>
<feature type="transmembrane region" description="Helical" evidence="1">
    <location>
        <begin position="74"/>
        <end position="91"/>
    </location>
</feature>
<dbReference type="SUPFAM" id="SSF55073">
    <property type="entry name" value="Nucleotide cyclase"/>
    <property type="match status" value="1"/>
</dbReference>
<name>A0A6N3GVJ4_9CLOT</name>